<name>A0ABN7RAL9_9BACT</name>
<dbReference type="Proteomes" id="UP000679725">
    <property type="component" value="Unassembled WGS sequence"/>
</dbReference>
<evidence type="ECO:0000313" key="1">
    <source>
        <dbReference type="EMBL" id="CAG5068877.1"/>
    </source>
</evidence>
<sequence length="66" mass="8067">MQARYTKLFEDLHEEDQINIAEMVKLADDEEIMLSFYPDNMYWWILTNFRIIINDNIRLRSISNLL</sequence>
<comment type="caution">
    <text evidence="1">The sequence shown here is derived from an EMBL/GenBank/DDBJ whole genome shotgun (WGS) entry which is preliminary data.</text>
</comment>
<reference evidence="1 2" key="1">
    <citation type="submission" date="2021-04" db="EMBL/GenBank/DDBJ databases">
        <authorList>
            <person name="Rodrigo-Torres L."/>
            <person name="Arahal R. D."/>
            <person name="Lucena T."/>
        </authorList>
    </citation>
    <scope>NUCLEOTIDE SEQUENCE [LARGE SCALE GENOMIC DNA]</scope>
    <source>
        <strain evidence="1 2">CECT 9623</strain>
    </source>
</reference>
<organism evidence="1 2">
    <name type="scientific">Dyadobacter linearis</name>
    <dbReference type="NCBI Taxonomy" id="2823330"/>
    <lineage>
        <taxon>Bacteria</taxon>
        <taxon>Pseudomonadati</taxon>
        <taxon>Bacteroidota</taxon>
        <taxon>Cytophagia</taxon>
        <taxon>Cytophagales</taxon>
        <taxon>Spirosomataceae</taxon>
        <taxon>Dyadobacter</taxon>
    </lineage>
</organism>
<gene>
    <name evidence="1" type="ORF">DYBT9623_01609</name>
</gene>
<accession>A0ABN7RAL9</accession>
<keyword evidence="2" id="KW-1185">Reference proteome</keyword>
<proteinExistence type="predicted"/>
<dbReference type="EMBL" id="CAJRAU010000002">
    <property type="protein sequence ID" value="CAG5068877.1"/>
    <property type="molecule type" value="Genomic_DNA"/>
</dbReference>
<protein>
    <submittedName>
        <fullName evidence="1">Uncharacterized protein</fullName>
    </submittedName>
</protein>
<evidence type="ECO:0000313" key="2">
    <source>
        <dbReference type="Proteomes" id="UP000679725"/>
    </source>
</evidence>